<evidence type="ECO:0000256" key="1">
    <source>
        <dbReference type="ARBA" id="ARBA00006739"/>
    </source>
</evidence>
<evidence type="ECO:0000313" key="6">
    <source>
        <dbReference type="Proteomes" id="UP001628220"/>
    </source>
</evidence>
<dbReference type="InterPro" id="IPR050834">
    <property type="entry name" value="Glycosyltransf_2"/>
</dbReference>
<name>A0ABQ0E3H7_9PORP</name>
<dbReference type="InterPro" id="IPR029044">
    <property type="entry name" value="Nucleotide-diphossugar_trans"/>
</dbReference>
<evidence type="ECO:0000313" key="5">
    <source>
        <dbReference type="EMBL" id="GAB1252227.1"/>
    </source>
</evidence>
<comment type="similarity">
    <text evidence="1">Belongs to the glycosyltransferase 2 family.</text>
</comment>
<dbReference type="PANTHER" id="PTHR43685:SF5">
    <property type="entry name" value="GLYCOSYLTRANSFERASE EPSE-RELATED"/>
    <property type="match status" value="1"/>
</dbReference>
<evidence type="ECO:0000259" key="4">
    <source>
        <dbReference type="Pfam" id="PF00535"/>
    </source>
</evidence>
<dbReference type="PANTHER" id="PTHR43685">
    <property type="entry name" value="GLYCOSYLTRANSFERASE"/>
    <property type="match status" value="1"/>
</dbReference>
<accession>A0ABQ0E3H7</accession>
<dbReference type="InterPro" id="IPR001173">
    <property type="entry name" value="Glyco_trans_2-like"/>
</dbReference>
<dbReference type="Pfam" id="PF00535">
    <property type="entry name" value="Glycos_transf_2"/>
    <property type="match status" value="1"/>
</dbReference>
<keyword evidence="3" id="KW-0808">Transferase</keyword>
<dbReference type="SUPFAM" id="SSF53448">
    <property type="entry name" value="Nucleotide-diphospho-sugar transferases"/>
    <property type="match status" value="1"/>
</dbReference>
<organism evidence="5 6">
    <name type="scientific">Porphyromonas miyakawae</name>
    <dbReference type="NCBI Taxonomy" id="3137470"/>
    <lineage>
        <taxon>Bacteria</taxon>
        <taxon>Pseudomonadati</taxon>
        <taxon>Bacteroidota</taxon>
        <taxon>Bacteroidia</taxon>
        <taxon>Bacteroidales</taxon>
        <taxon>Porphyromonadaceae</taxon>
        <taxon>Porphyromonas</taxon>
    </lineage>
</organism>
<comment type="caution">
    <text evidence="5">The sequence shown here is derived from an EMBL/GenBank/DDBJ whole genome shotgun (WGS) entry which is preliminary data.</text>
</comment>
<keyword evidence="2" id="KW-0328">Glycosyltransferase</keyword>
<proteinExistence type="inferred from homology"/>
<evidence type="ECO:0000256" key="3">
    <source>
        <dbReference type="ARBA" id="ARBA00022679"/>
    </source>
</evidence>
<protein>
    <submittedName>
        <fullName evidence="5">Glycosyltransferase</fullName>
    </submittedName>
</protein>
<gene>
    <name evidence="5" type="ORF">Tsumi_13330</name>
</gene>
<dbReference type="Proteomes" id="UP001628220">
    <property type="component" value="Unassembled WGS sequence"/>
</dbReference>
<sequence>MDAGQGFSLLMSVYSGEEATQFDRALASVMQATLLPKEVVLVCDGPLTEPLEAVISKYMQRFTNLFRLIRLEKNSGLGVALNVGLTHCSYELVARMDADDVSYPERFERQVEFMNTHPEVGVLSATINDFMGEESNILGRRELPMEHEAIYRFAKQRNPINHPVVIFRKSEVERVGGYEHCPYFEDYYLWVRMLLAGSRFHNLKESLLAFRMDKNALERRRGRRYAQYELAFLKKIRQIGFLSHGEWLKCVVTRVPLRFLPPSLLSFLYEHALRRTK</sequence>
<reference evidence="5 6" key="1">
    <citation type="journal article" date="2025" name="Int. J. Syst. Evol. Microbiol.">
        <title>Desulfovibrio falkowii sp. nov., Porphyromonas miyakawae sp. nov., Mediterraneibacter flintii sp. nov. and Owariibacterium komagatae gen. nov., sp. nov., isolated from human faeces.</title>
        <authorList>
            <person name="Hamaguchi T."/>
            <person name="Ohara M."/>
            <person name="Hisatomi A."/>
            <person name="Sekiguchi K."/>
            <person name="Takeda J.I."/>
            <person name="Ueyama J."/>
            <person name="Ito M."/>
            <person name="Nishiwaki H."/>
            <person name="Ogi T."/>
            <person name="Hirayama M."/>
            <person name="Ohkuma M."/>
            <person name="Sakamoto M."/>
            <person name="Ohno K."/>
        </authorList>
    </citation>
    <scope>NUCLEOTIDE SEQUENCE [LARGE SCALE GENOMIC DNA]</scope>
    <source>
        <strain evidence="5 6">13CB11C</strain>
    </source>
</reference>
<evidence type="ECO:0000256" key="2">
    <source>
        <dbReference type="ARBA" id="ARBA00022676"/>
    </source>
</evidence>
<dbReference type="EMBL" id="BAAFSF010000004">
    <property type="protein sequence ID" value="GAB1252227.1"/>
    <property type="molecule type" value="Genomic_DNA"/>
</dbReference>
<keyword evidence="6" id="KW-1185">Reference proteome</keyword>
<dbReference type="Gene3D" id="3.90.550.10">
    <property type="entry name" value="Spore Coat Polysaccharide Biosynthesis Protein SpsA, Chain A"/>
    <property type="match status" value="1"/>
</dbReference>
<feature type="domain" description="Glycosyltransferase 2-like" evidence="4">
    <location>
        <begin position="19"/>
        <end position="166"/>
    </location>
</feature>